<dbReference type="GO" id="GO:0006508">
    <property type="term" value="P:proteolysis"/>
    <property type="evidence" value="ECO:0007669"/>
    <property type="project" value="UniProtKB-KW"/>
</dbReference>
<dbReference type="Gene3D" id="3.40.630.10">
    <property type="entry name" value="Zn peptidases"/>
    <property type="match status" value="1"/>
</dbReference>
<comment type="similarity">
    <text evidence="1">Belongs to the peptidase M17 family.</text>
</comment>
<keyword evidence="4" id="KW-0378">Hydrolase</keyword>
<name>A0A1I8EGU9_WUCBA</name>
<dbReference type="STRING" id="6293.A0A1I8EGU9"/>
<dbReference type="GO" id="GO:0030145">
    <property type="term" value="F:manganese ion binding"/>
    <property type="evidence" value="ECO:0007669"/>
    <property type="project" value="InterPro"/>
</dbReference>
<organism evidence="6">
    <name type="scientific">Wuchereria bancrofti</name>
    <dbReference type="NCBI Taxonomy" id="6293"/>
    <lineage>
        <taxon>Eukaryota</taxon>
        <taxon>Metazoa</taxon>
        <taxon>Ecdysozoa</taxon>
        <taxon>Nematoda</taxon>
        <taxon>Chromadorea</taxon>
        <taxon>Rhabditida</taxon>
        <taxon>Spirurina</taxon>
        <taxon>Spiruromorpha</taxon>
        <taxon>Filarioidea</taxon>
        <taxon>Onchocercidae</taxon>
        <taxon>Wuchereria</taxon>
    </lineage>
</organism>
<dbReference type="WBParaSite" id="maker-PairedContig_2011-snap-gene-0.27-mRNA-1">
    <property type="protein sequence ID" value="maker-PairedContig_2011-snap-gene-0.27-mRNA-1"/>
    <property type="gene ID" value="maker-PairedContig_2011-snap-gene-0.27"/>
</dbReference>
<dbReference type="PRINTS" id="PR00481">
    <property type="entry name" value="LAMNOPPTDASE"/>
</dbReference>
<evidence type="ECO:0000256" key="1">
    <source>
        <dbReference type="ARBA" id="ARBA00009528"/>
    </source>
</evidence>
<dbReference type="PROSITE" id="PS00631">
    <property type="entry name" value="CYTOSOL_AP"/>
    <property type="match status" value="1"/>
</dbReference>
<accession>A0A1I8EGU9</accession>
<sequence length="535" mass="59238">MSSIESYLSAQISAAKSITDNVYDGIVYVAHSLSETAKYEVLKPLLPSITAYSEIHKDIENTTTLIVVDRDVVPSRKLIFAGTGPVNRDHDDVRRFGIAARNGMKLALKTGMKAPLILTLPHKKYPQAELVSALGVMHELYIPLNVREEKKTKVNTLVKLVKALDASFTVCRDIGDSDPQRMSPPYVAEYVTNAFNGTNISTRIISDVTEIEREFPLMAAVNRASNNIRDHQARLIWLEYNPEGPCNETIMLVGKGVTIDTGGADLKTGGNMFGMCRDKYGAAVVAGIFKALEILKPKHVKFCGYMCMVRNSIGSNSYTCDEIIRSRSGKRIAIYNTDAEGRITMLDPLTNMVELAKLEKKPRLFTLATLTGHCILSYGYMAAAIDNGPARVDHTAETIRDWGDVFGQPVEVSRLHWEDFDFHEAESEAADIRQSNTLPSVRTLRGHQGPAAFLLKGSRLDEHGCDSVTPIAYTHIDMGACMGSHPQVSYPNPLLALVATTVKCCELQNIKMKKTLFNHRTSFLTSVYRSRCENI</sequence>
<reference evidence="6" key="1">
    <citation type="submission" date="2016-11" db="UniProtKB">
        <authorList>
            <consortium name="WormBaseParasite"/>
        </authorList>
    </citation>
    <scope>IDENTIFICATION</scope>
    <source>
        <strain evidence="6">pt0022</strain>
    </source>
</reference>
<proteinExistence type="inferred from homology"/>
<keyword evidence="3" id="KW-0645">Protease</keyword>
<evidence type="ECO:0000313" key="6">
    <source>
        <dbReference type="WBParaSite" id="maker-PairedContig_2011-snap-gene-0.27-mRNA-1"/>
    </source>
</evidence>
<dbReference type="PANTHER" id="PTHR11963">
    <property type="entry name" value="LEUCINE AMINOPEPTIDASE-RELATED"/>
    <property type="match status" value="1"/>
</dbReference>
<dbReference type="AlphaFoldDB" id="A0A1I8EGU9"/>
<dbReference type="Pfam" id="PF00883">
    <property type="entry name" value="Peptidase_M17"/>
    <property type="match status" value="1"/>
</dbReference>
<protein>
    <submittedName>
        <fullName evidence="6">CYTOSOL_AP domain-containing protein</fullName>
    </submittedName>
</protein>
<feature type="domain" description="Cytosol aminopeptidase" evidence="5">
    <location>
        <begin position="336"/>
        <end position="343"/>
    </location>
</feature>
<dbReference type="GO" id="GO:0070006">
    <property type="term" value="F:metalloaminopeptidase activity"/>
    <property type="evidence" value="ECO:0007669"/>
    <property type="project" value="InterPro"/>
</dbReference>
<evidence type="ECO:0000256" key="4">
    <source>
        <dbReference type="ARBA" id="ARBA00022801"/>
    </source>
</evidence>
<dbReference type="InterPro" id="IPR000819">
    <property type="entry name" value="Peptidase_M17_C"/>
</dbReference>
<evidence type="ECO:0000256" key="3">
    <source>
        <dbReference type="ARBA" id="ARBA00022670"/>
    </source>
</evidence>
<evidence type="ECO:0000256" key="2">
    <source>
        <dbReference type="ARBA" id="ARBA00022438"/>
    </source>
</evidence>
<keyword evidence="2" id="KW-0031">Aminopeptidase</keyword>
<dbReference type="InterPro" id="IPR011356">
    <property type="entry name" value="Leucine_aapep/pepB"/>
</dbReference>
<dbReference type="PANTHER" id="PTHR11963:SF48">
    <property type="entry name" value="DIPEPTIDASE B, ISOFORM A"/>
    <property type="match status" value="1"/>
</dbReference>
<evidence type="ECO:0000259" key="5">
    <source>
        <dbReference type="PROSITE" id="PS00631"/>
    </source>
</evidence>
<dbReference type="SUPFAM" id="SSF53187">
    <property type="entry name" value="Zn-dependent exopeptidases"/>
    <property type="match status" value="1"/>
</dbReference>
<dbReference type="GO" id="GO:0005737">
    <property type="term" value="C:cytoplasm"/>
    <property type="evidence" value="ECO:0007669"/>
    <property type="project" value="InterPro"/>
</dbReference>